<dbReference type="NCBIfam" id="TIGR00180">
    <property type="entry name" value="parB_part"/>
    <property type="match status" value="1"/>
</dbReference>
<dbReference type="InterPro" id="IPR041468">
    <property type="entry name" value="HTH_ParB/Spo0J"/>
</dbReference>
<keyword evidence="2" id="KW-0159">Chromosome partition</keyword>
<feature type="compositionally biased region" description="Basic and acidic residues" evidence="4">
    <location>
        <begin position="21"/>
        <end position="32"/>
    </location>
</feature>
<dbReference type="Pfam" id="PF23552">
    <property type="entry name" value="ParB_C"/>
    <property type="match status" value="1"/>
</dbReference>
<evidence type="ECO:0000313" key="7">
    <source>
        <dbReference type="Proteomes" id="UP000176300"/>
    </source>
</evidence>
<dbReference type="Proteomes" id="UP000176300">
    <property type="component" value="Unassembled WGS sequence"/>
</dbReference>
<evidence type="ECO:0000256" key="2">
    <source>
        <dbReference type="ARBA" id="ARBA00022829"/>
    </source>
</evidence>
<comment type="similarity">
    <text evidence="1">Belongs to the ParB family.</text>
</comment>
<evidence type="ECO:0000313" key="6">
    <source>
        <dbReference type="EMBL" id="OGH83247.1"/>
    </source>
</evidence>
<protein>
    <recommendedName>
        <fullName evidence="5">ParB-like N-terminal domain-containing protein</fullName>
    </recommendedName>
</protein>
<dbReference type="Gene3D" id="3.90.1530.30">
    <property type="match status" value="1"/>
</dbReference>
<dbReference type="FunFam" id="3.90.1530.30:FF:000001">
    <property type="entry name" value="Chromosome partitioning protein ParB"/>
    <property type="match status" value="1"/>
</dbReference>
<evidence type="ECO:0000256" key="4">
    <source>
        <dbReference type="SAM" id="MobiDB-lite"/>
    </source>
</evidence>
<dbReference type="PANTHER" id="PTHR33375:SF1">
    <property type="entry name" value="CHROMOSOME-PARTITIONING PROTEIN PARB-RELATED"/>
    <property type="match status" value="1"/>
</dbReference>
<proteinExistence type="inferred from homology"/>
<dbReference type="InterPro" id="IPR057240">
    <property type="entry name" value="ParB_dimer_C"/>
</dbReference>
<dbReference type="FunFam" id="1.10.10.2830:FF:000001">
    <property type="entry name" value="Chromosome partitioning protein ParB"/>
    <property type="match status" value="1"/>
</dbReference>
<comment type="caution">
    <text evidence="6">The sequence shown here is derived from an EMBL/GenBank/DDBJ whole genome shotgun (WGS) entry which is preliminary data.</text>
</comment>
<dbReference type="SUPFAM" id="SSF109709">
    <property type="entry name" value="KorB DNA-binding domain-like"/>
    <property type="match status" value="1"/>
</dbReference>
<organism evidence="6 7">
    <name type="scientific">Candidatus Magasanikbacteria bacterium RIFOXYB1_FULL_40_15</name>
    <dbReference type="NCBI Taxonomy" id="1798697"/>
    <lineage>
        <taxon>Bacteria</taxon>
        <taxon>Candidatus Magasanikiibacteriota</taxon>
    </lineage>
</organism>
<feature type="region of interest" description="Disordered" evidence="4">
    <location>
        <begin position="1"/>
        <end position="32"/>
    </location>
</feature>
<dbReference type="InterPro" id="IPR004437">
    <property type="entry name" value="ParB/RepB/Spo0J"/>
</dbReference>
<reference evidence="6 7" key="1">
    <citation type="journal article" date="2016" name="Nat. Commun.">
        <title>Thousands of microbial genomes shed light on interconnected biogeochemical processes in an aquifer system.</title>
        <authorList>
            <person name="Anantharaman K."/>
            <person name="Brown C.T."/>
            <person name="Hug L.A."/>
            <person name="Sharon I."/>
            <person name="Castelle C.J."/>
            <person name="Probst A.J."/>
            <person name="Thomas B.C."/>
            <person name="Singh A."/>
            <person name="Wilkins M.J."/>
            <person name="Karaoz U."/>
            <person name="Brodie E.L."/>
            <person name="Williams K.H."/>
            <person name="Hubbard S.S."/>
            <person name="Banfield J.F."/>
        </authorList>
    </citation>
    <scope>NUCLEOTIDE SEQUENCE [LARGE SCALE GENOMIC DNA]</scope>
</reference>
<dbReference type="InterPro" id="IPR036086">
    <property type="entry name" value="ParB/Sulfiredoxin_sf"/>
</dbReference>
<keyword evidence="3" id="KW-0238">DNA-binding</keyword>
<dbReference type="GO" id="GO:0005694">
    <property type="term" value="C:chromosome"/>
    <property type="evidence" value="ECO:0007669"/>
    <property type="project" value="TreeGrafter"/>
</dbReference>
<dbReference type="Pfam" id="PF02195">
    <property type="entry name" value="ParB_N"/>
    <property type="match status" value="1"/>
</dbReference>
<dbReference type="InterPro" id="IPR003115">
    <property type="entry name" value="ParB_N"/>
</dbReference>
<evidence type="ECO:0000259" key="5">
    <source>
        <dbReference type="SMART" id="SM00470"/>
    </source>
</evidence>
<dbReference type="STRING" id="1798697.A2373_01690"/>
<dbReference type="Pfam" id="PF17762">
    <property type="entry name" value="HTH_ParB"/>
    <property type="match status" value="1"/>
</dbReference>
<dbReference type="GO" id="GO:0003677">
    <property type="term" value="F:DNA binding"/>
    <property type="evidence" value="ECO:0007669"/>
    <property type="project" value="UniProtKB-KW"/>
</dbReference>
<dbReference type="EMBL" id="MFQS01000017">
    <property type="protein sequence ID" value="OGH83247.1"/>
    <property type="molecule type" value="Genomic_DNA"/>
</dbReference>
<accession>A0A1F6NH29</accession>
<dbReference type="SMART" id="SM00470">
    <property type="entry name" value="ParB"/>
    <property type="match status" value="1"/>
</dbReference>
<gene>
    <name evidence="6" type="ORF">A2373_01690</name>
</gene>
<dbReference type="PANTHER" id="PTHR33375">
    <property type="entry name" value="CHROMOSOME-PARTITIONING PROTEIN PARB-RELATED"/>
    <property type="match status" value="1"/>
</dbReference>
<dbReference type="CDD" id="cd16393">
    <property type="entry name" value="SPO0J_N"/>
    <property type="match status" value="1"/>
</dbReference>
<sequence length="287" mass="32342">MPLGKGLSSLIPQGGLRKTFRRETGDKNDNDHNRIWHIPLSEITPNAEQPRKDFSHEDLEDLVSSVKKHGVLQPVIVTEKEDGGYELIAGERRFRSSQIAGLPTIPAIVRSATTQEKLELALIENVQRQDLNPIEEGFAYKRLIDEFNLTQQEVAEQVGKSRPAVANMVRLLDLPEEIQKALVDKKISAGKARALLGLKDEKEQMRVFKSVIGEEMTVREVEMEVYGNPEKSRKGSVRKDPNIMAQEELLEDRFGTKVTITQKGKNGAITIHFSSKDELKRLLQELA</sequence>
<evidence type="ECO:0000256" key="1">
    <source>
        <dbReference type="ARBA" id="ARBA00006295"/>
    </source>
</evidence>
<dbReference type="GO" id="GO:0007059">
    <property type="term" value="P:chromosome segregation"/>
    <property type="evidence" value="ECO:0007669"/>
    <property type="project" value="UniProtKB-KW"/>
</dbReference>
<dbReference type="GO" id="GO:0045881">
    <property type="term" value="P:positive regulation of sporulation resulting in formation of a cellular spore"/>
    <property type="evidence" value="ECO:0007669"/>
    <property type="project" value="TreeGrafter"/>
</dbReference>
<name>A0A1F6NH29_9BACT</name>
<evidence type="ECO:0000256" key="3">
    <source>
        <dbReference type="ARBA" id="ARBA00023125"/>
    </source>
</evidence>
<dbReference type="InterPro" id="IPR050336">
    <property type="entry name" value="Chromosome_partition/occlusion"/>
</dbReference>
<dbReference type="SUPFAM" id="SSF110849">
    <property type="entry name" value="ParB/Sulfiredoxin"/>
    <property type="match status" value="1"/>
</dbReference>
<dbReference type="AlphaFoldDB" id="A0A1F6NH29"/>
<feature type="domain" description="ParB-like N-terminal" evidence="5">
    <location>
        <begin position="36"/>
        <end position="126"/>
    </location>
</feature>
<dbReference type="Gene3D" id="1.10.10.2830">
    <property type="match status" value="1"/>
</dbReference>